<organism evidence="3 4">
    <name type="scientific">Ignisphaera aggregans</name>
    <dbReference type="NCBI Taxonomy" id="334771"/>
    <lineage>
        <taxon>Archaea</taxon>
        <taxon>Thermoproteota</taxon>
        <taxon>Thermoprotei</taxon>
        <taxon>Desulfurococcales</taxon>
        <taxon>Desulfurococcaceae</taxon>
        <taxon>Ignisphaera</taxon>
    </lineage>
</organism>
<protein>
    <submittedName>
        <fullName evidence="3">ATP-binding cassette domain-containing protein</fullName>
    </submittedName>
</protein>
<dbReference type="InterPro" id="IPR050921">
    <property type="entry name" value="T4SS_GSP_E_ATPase"/>
</dbReference>
<dbReference type="EMBL" id="DQTV01000085">
    <property type="protein sequence ID" value="HIP57326.1"/>
    <property type="molecule type" value="Genomic_DNA"/>
</dbReference>
<proteinExistence type="inferred from homology"/>
<reference evidence="3" key="1">
    <citation type="journal article" date="2020" name="ISME J.">
        <title>Gammaproteobacteria mediating utilization of methyl-, sulfur- and petroleum organic compounds in deep ocean hydrothermal plumes.</title>
        <authorList>
            <person name="Zhou Z."/>
            <person name="Liu Y."/>
            <person name="Pan J."/>
            <person name="Cron B.R."/>
            <person name="Toner B.M."/>
            <person name="Anantharaman K."/>
            <person name="Breier J.A."/>
            <person name="Dick G.J."/>
            <person name="Li M."/>
        </authorList>
    </citation>
    <scope>NUCLEOTIDE SEQUENCE</scope>
    <source>
        <strain evidence="3">SZUA-1435</strain>
    </source>
</reference>
<sequence length="362" mass="40926">IVFSDSQSLERVVRKLAYRAGQEPTIAQPIVEGIIKPEGFRVHIVLDTVSRRGHSFTIRKFRAEPFTIVELISRGTLDAAVAALLWMAAENKQGIIIYGPTGAGKTTLLNAIAMLLPPEMKIVTAEDTPEIVLPFHENWVAMVTRLSTDPKVQNVTLQAQVESAMRQRPDVLILGEIRSREAYSFFQAVSTGHGGLTTVHAESVEALIRRLTSPPMSVPKALIATSKLFVQILRLIIGGNVERKIVVIHEVDRYDAERNAIYVRTLARWVRDEDTWKISLKSSLLQSIADMLALSYDDVVYDLYRRATVLYWATKHKLDLISLHTLVRRYRRDPQSVYDEIVKELGEPYRIKVLESEEIKSV</sequence>
<accession>A0A832YYM0</accession>
<dbReference type="Gene3D" id="3.40.50.300">
    <property type="entry name" value="P-loop containing nucleotide triphosphate hydrolases"/>
    <property type="match status" value="1"/>
</dbReference>
<feature type="domain" description="AAA+ ATPase" evidence="2">
    <location>
        <begin position="91"/>
        <end position="222"/>
    </location>
</feature>
<dbReference type="GO" id="GO:0016887">
    <property type="term" value="F:ATP hydrolysis activity"/>
    <property type="evidence" value="ECO:0007669"/>
    <property type="project" value="InterPro"/>
</dbReference>
<keyword evidence="3" id="KW-0547">Nucleotide-binding</keyword>
<comment type="similarity">
    <text evidence="1">Belongs to the GSP E family.</text>
</comment>
<dbReference type="PANTHER" id="PTHR30486">
    <property type="entry name" value="TWITCHING MOTILITY PROTEIN PILT"/>
    <property type="match status" value="1"/>
</dbReference>
<gene>
    <name evidence="3" type="ORF">EYH02_04580</name>
</gene>
<feature type="non-terminal residue" evidence="3">
    <location>
        <position position="1"/>
    </location>
</feature>
<dbReference type="InterPro" id="IPR001482">
    <property type="entry name" value="T2SS/T4SS_dom"/>
</dbReference>
<evidence type="ECO:0000313" key="4">
    <source>
        <dbReference type="Proteomes" id="UP000605805"/>
    </source>
</evidence>
<comment type="caution">
    <text evidence="3">The sequence shown here is derived from an EMBL/GenBank/DDBJ whole genome shotgun (WGS) entry which is preliminary data.</text>
</comment>
<dbReference type="PANTHER" id="PTHR30486:SF6">
    <property type="entry name" value="TYPE IV PILUS RETRACTATION ATPASE PILT"/>
    <property type="match status" value="1"/>
</dbReference>
<dbReference type="Pfam" id="PF00437">
    <property type="entry name" value="T2SSE"/>
    <property type="match status" value="1"/>
</dbReference>
<evidence type="ECO:0000313" key="3">
    <source>
        <dbReference type="EMBL" id="HIP57326.1"/>
    </source>
</evidence>
<dbReference type="CDD" id="cd01130">
    <property type="entry name" value="VirB11-like_ATPase"/>
    <property type="match status" value="1"/>
</dbReference>
<name>A0A832YYM0_9CREN</name>
<dbReference type="SMART" id="SM00382">
    <property type="entry name" value="AAA"/>
    <property type="match status" value="1"/>
</dbReference>
<keyword evidence="3" id="KW-0067">ATP-binding</keyword>
<dbReference type="InterPro" id="IPR003593">
    <property type="entry name" value="AAA+_ATPase"/>
</dbReference>
<dbReference type="SUPFAM" id="SSF52540">
    <property type="entry name" value="P-loop containing nucleoside triphosphate hydrolases"/>
    <property type="match status" value="1"/>
</dbReference>
<evidence type="ECO:0000256" key="1">
    <source>
        <dbReference type="ARBA" id="ARBA00006611"/>
    </source>
</evidence>
<dbReference type="Proteomes" id="UP000605805">
    <property type="component" value="Unassembled WGS sequence"/>
</dbReference>
<dbReference type="GO" id="GO:0005524">
    <property type="term" value="F:ATP binding"/>
    <property type="evidence" value="ECO:0007669"/>
    <property type="project" value="UniProtKB-KW"/>
</dbReference>
<dbReference type="Gene3D" id="3.30.450.380">
    <property type="match status" value="1"/>
</dbReference>
<dbReference type="AlphaFoldDB" id="A0A832YYM0"/>
<evidence type="ECO:0000259" key="2">
    <source>
        <dbReference type="SMART" id="SM00382"/>
    </source>
</evidence>
<dbReference type="InterPro" id="IPR027417">
    <property type="entry name" value="P-loop_NTPase"/>
</dbReference>